<reference evidence="2 3" key="1">
    <citation type="journal article" date="2023" name="Plants (Basel)">
        <title>Bridging the Gap: Combining Genomics and Transcriptomics Approaches to Understand Stylosanthes scabra, an Orphan Legume from the Brazilian Caatinga.</title>
        <authorList>
            <person name="Ferreira-Neto J.R.C."/>
            <person name="da Silva M.D."/>
            <person name="Binneck E."/>
            <person name="de Melo N.F."/>
            <person name="da Silva R.H."/>
            <person name="de Melo A.L.T.M."/>
            <person name="Pandolfi V."/>
            <person name="Bustamante F.O."/>
            <person name="Brasileiro-Vidal A.C."/>
            <person name="Benko-Iseppon A.M."/>
        </authorList>
    </citation>
    <scope>NUCLEOTIDE SEQUENCE [LARGE SCALE GENOMIC DNA]</scope>
    <source>
        <tissue evidence="2">Leaves</tissue>
    </source>
</reference>
<gene>
    <name evidence="2" type="ORF">PIB30_105101</name>
</gene>
<sequence>MILIRILTILVGGITRISVGQETKDSKSNSTIKLPKIFKANKGNTTIKPTKIFKD</sequence>
<accession>A0ABU6ZWZ4</accession>
<evidence type="ECO:0000256" key="1">
    <source>
        <dbReference type="SAM" id="SignalP"/>
    </source>
</evidence>
<evidence type="ECO:0000313" key="3">
    <source>
        <dbReference type="Proteomes" id="UP001341840"/>
    </source>
</evidence>
<feature type="signal peptide" evidence="1">
    <location>
        <begin position="1"/>
        <end position="20"/>
    </location>
</feature>
<protein>
    <submittedName>
        <fullName evidence="2">Uncharacterized protein</fullName>
    </submittedName>
</protein>
<dbReference type="Proteomes" id="UP001341840">
    <property type="component" value="Unassembled WGS sequence"/>
</dbReference>
<keyword evidence="1" id="KW-0732">Signal</keyword>
<dbReference type="EMBL" id="JASCZI010275634">
    <property type="protein sequence ID" value="MED6226565.1"/>
    <property type="molecule type" value="Genomic_DNA"/>
</dbReference>
<evidence type="ECO:0000313" key="2">
    <source>
        <dbReference type="EMBL" id="MED6226565.1"/>
    </source>
</evidence>
<comment type="caution">
    <text evidence="2">The sequence shown here is derived from an EMBL/GenBank/DDBJ whole genome shotgun (WGS) entry which is preliminary data.</text>
</comment>
<feature type="non-terminal residue" evidence="2">
    <location>
        <position position="55"/>
    </location>
</feature>
<organism evidence="2 3">
    <name type="scientific">Stylosanthes scabra</name>
    <dbReference type="NCBI Taxonomy" id="79078"/>
    <lineage>
        <taxon>Eukaryota</taxon>
        <taxon>Viridiplantae</taxon>
        <taxon>Streptophyta</taxon>
        <taxon>Embryophyta</taxon>
        <taxon>Tracheophyta</taxon>
        <taxon>Spermatophyta</taxon>
        <taxon>Magnoliopsida</taxon>
        <taxon>eudicotyledons</taxon>
        <taxon>Gunneridae</taxon>
        <taxon>Pentapetalae</taxon>
        <taxon>rosids</taxon>
        <taxon>fabids</taxon>
        <taxon>Fabales</taxon>
        <taxon>Fabaceae</taxon>
        <taxon>Papilionoideae</taxon>
        <taxon>50 kb inversion clade</taxon>
        <taxon>dalbergioids sensu lato</taxon>
        <taxon>Dalbergieae</taxon>
        <taxon>Pterocarpus clade</taxon>
        <taxon>Stylosanthes</taxon>
    </lineage>
</organism>
<keyword evidence="3" id="KW-1185">Reference proteome</keyword>
<proteinExistence type="predicted"/>
<name>A0ABU6ZWZ4_9FABA</name>
<feature type="chain" id="PRO_5045097746" evidence="1">
    <location>
        <begin position="21"/>
        <end position="55"/>
    </location>
</feature>